<feature type="transmembrane region" description="Helical" evidence="12">
    <location>
        <begin position="363"/>
        <end position="383"/>
    </location>
</feature>
<name>A0ABW1XH58_9ALTE</name>
<evidence type="ECO:0000256" key="5">
    <source>
        <dbReference type="ARBA" id="ARBA00022679"/>
    </source>
</evidence>
<keyword evidence="10 11" id="KW-0012">Acyltransferase</keyword>
<proteinExistence type="inferred from homology"/>
<evidence type="ECO:0000256" key="7">
    <source>
        <dbReference type="ARBA" id="ARBA00022841"/>
    </source>
</evidence>
<feature type="transmembrane region" description="Helical" evidence="12">
    <location>
        <begin position="313"/>
        <end position="343"/>
    </location>
</feature>
<keyword evidence="5 11" id="KW-0808">Transferase</keyword>
<feature type="transmembrane region" description="Helical" evidence="12">
    <location>
        <begin position="116"/>
        <end position="134"/>
    </location>
</feature>
<keyword evidence="9 11" id="KW-0472">Membrane</keyword>
<feature type="transmembrane region" description="Helical" evidence="12">
    <location>
        <begin position="77"/>
        <end position="96"/>
    </location>
</feature>
<dbReference type="InterPro" id="IPR004299">
    <property type="entry name" value="MBOAT_fam"/>
</dbReference>
<feature type="transmembrane region" description="Helical" evidence="12">
    <location>
        <begin position="146"/>
        <end position="165"/>
    </location>
</feature>
<evidence type="ECO:0000256" key="4">
    <source>
        <dbReference type="ARBA" id="ARBA00022475"/>
    </source>
</evidence>
<evidence type="ECO:0000256" key="11">
    <source>
        <dbReference type="PIRNR" id="PIRNR016636"/>
    </source>
</evidence>
<keyword evidence="8 12" id="KW-1133">Transmembrane helix</keyword>
<dbReference type="InterPro" id="IPR028362">
    <property type="entry name" value="AlgI"/>
</dbReference>
<dbReference type="InterPro" id="IPR024194">
    <property type="entry name" value="Ac/AlaTfrase_AlgI/DltB"/>
</dbReference>
<feature type="transmembrane region" description="Helical" evidence="12">
    <location>
        <begin position="33"/>
        <end position="65"/>
    </location>
</feature>
<dbReference type="Pfam" id="PF03062">
    <property type="entry name" value="MBOAT"/>
    <property type="match status" value="1"/>
</dbReference>
<accession>A0ABW1XH58</accession>
<feature type="transmembrane region" description="Helical" evidence="12">
    <location>
        <begin position="9"/>
        <end position="27"/>
    </location>
</feature>
<dbReference type="PANTHER" id="PTHR13285">
    <property type="entry name" value="ACYLTRANSFERASE"/>
    <property type="match status" value="1"/>
</dbReference>
<evidence type="ECO:0000256" key="3">
    <source>
        <dbReference type="ARBA" id="ARBA00010323"/>
    </source>
</evidence>
<reference evidence="14" key="1">
    <citation type="journal article" date="2019" name="Int. J. Syst. Evol. Microbiol.">
        <title>The Global Catalogue of Microorganisms (GCM) 10K type strain sequencing project: providing services to taxonomists for standard genome sequencing and annotation.</title>
        <authorList>
            <consortium name="The Broad Institute Genomics Platform"/>
            <consortium name="The Broad Institute Genome Sequencing Center for Infectious Disease"/>
            <person name="Wu L."/>
            <person name="Ma J."/>
        </authorList>
    </citation>
    <scope>NUCLEOTIDE SEQUENCE [LARGE SCALE GENOMIC DNA]</scope>
    <source>
        <strain evidence="14">CGMCC 1.16031</strain>
    </source>
</reference>
<evidence type="ECO:0000256" key="6">
    <source>
        <dbReference type="ARBA" id="ARBA00022692"/>
    </source>
</evidence>
<comment type="caution">
    <text evidence="13">The sequence shown here is derived from an EMBL/GenBank/DDBJ whole genome shotgun (WGS) entry which is preliminary data.</text>
</comment>
<sequence>MLFNSVEFLFYFLPLTLILFFTIAARYGKEPAIALLVIASLFFYGWWNPIYLILLVGSMFFNYFLGQAISDSRHNRILLTFGVITNLGFLAYYKYAGFFVTNINVLFDTSWNFGHVFLPLAISFFTFQQIAYLVDSYKGITREYSFLHYLLFVSFFPQLIAGPIVHHKEMLPQFSGAGTYRFNARHFSIGLSIFAIGLFKKTVLADGIAEYANPIFTAADGGQTLDFFTAWGGALCYTFQLYFDFSGYSDMAIGLARMFGIVLPLNFYSPYKAANISEFWRRWHMTLSRFLRDYIYIPLGGNRKGIVHRYKNLFITMLLGGLWHGAGWNFIIWGALHGGYLTLHQLWLRLLDMLGFSGRQSSAYKAFAWLVTFISVVIGWVFFRATTFEGAVNLLQSMLGFNGLSLPNAIYARLGSIEAVLQFFNITSNTQGGAAFVSTWCWILLLTTVSLCLPTTQDIFSRVTNSLDNKSFDTTDAVWPAFAVTKRWVWSPTSRWALLCAMAFVLGLITLGQVSEFLYFQF</sequence>
<feature type="transmembrane region" description="Helical" evidence="12">
    <location>
        <begin position="496"/>
        <end position="520"/>
    </location>
</feature>
<dbReference type="EC" id="2.3.1.-" evidence="11"/>
<dbReference type="PANTHER" id="PTHR13285:SF23">
    <property type="entry name" value="TEICHOIC ACID D-ALANYLTRANSFERASE"/>
    <property type="match status" value="1"/>
</dbReference>
<keyword evidence="11" id="KW-0997">Cell inner membrane</keyword>
<dbReference type="EMBL" id="JBHSUS010000001">
    <property type="protein sequence ID" value="MFC6438687.1"/>
    <property type="molecule type" value="Genomic_DNA"/>
</dbReference>
<gene>
    <name evidence="13" type="ORF">ACFP85_00735</name>
</gene>
<keyword evidence="7 11" id="KW-0016">Alginate biosynthesis</keyword>
<comment type="pathway">
    <text evidence="2 11">Glycan biosynthesis; alginate biosynthesis.</text>
</comment>
<keyword evidence="6 11" id="KW-0812">Transmembrane</keyword>
<dbReference type="RefSeq" id="WP_131259429.1">
    <property type="nucleotide sequence ID" value="NZ_JBHSUS010000001.1"/>
</dbReference>
<feature type="transmembrane region" description="Helical" evidence="12">
    <location>
        <begin position="395"/>
        <end position="414"/>
    </location>
</feature>
<keyword evidence="14" id="KW-1185">Reference proteome</keyword>
<protein>
    <recommendedName>
        <fullName evidence="11">Probable alginate O-acetylase</fullName>
        <ecNumber evidence="11">2.3.1.-</ecNumber>
    </recommendedName>
</protein>
<feature type="transmembrane region" description="Helical" evidence="12">
    <location>
        <begin position="434"/>
        <end position="453"/>
    </location>
</feature>
<keyword evidence="4 11" id="KW-1003">Cell membrane</keyword>
<evidence type="ECO:0000256" key="1">
    <source>
        <dbReference type="ARBA" id="ARBA00004651"/>
    </source>
</evidence>
<comment type="similarity">
    <text evidence="3 11">Belongs to the membrane-bound acyltransferase family.</text>
</comment>
<evidence type="ECO:0000313" key="13">
    <source>
        <dbReference type="EMBL" id="MFC6438687.1"/>
    </source>
</evidence>
<evidence type="ECO:0000256" key="12">
    <source>
        <dbReference type="SAM" id="Phobius"/>
    </source>
</evidence>
<dbReference type="InterPro" id="IPR051085">
    <property type="entry name" value="MB_O-acyltransferase"/>
</dbReference>
<evidence type="ECO:0000256" key="10">
    <source>
        <dbReference type="ARBA" id="ARBA00023315"/>
    </source>
</evidence>
<comment type="subcellular location">
    <subcellularLocation>
        <location evidence="11">Cell inner membrane</location>
    </subcellularLocation>
    <subcellularLocation>
        <location evidence="1">Cell membrane</location>
        <topology evidence="1">Multi-pass membrane protein</topology>
    </subcellularLocation>
</comment>
<organism evidence="13 14">
    <name type="scientific">Pseudobowmanella zhangzhouensis</name>
    <dbReference type="NCBI Taxonomy" id="1537679"/>
    <lineage>
        <taxon>Bacteria</taxon>
        <taxon>Pseudomonadati</taxon>
        <taxon>Pseudomonadota</taxon>
        <taxon>Gammaproteobacteria</taxon>
        <taxon>Alteromonadales</taxon>
        <taxon>Alteromonadaceae</taxon>
    </lineage>
</organism>
<evidence type="ECO:0000256" key="8">
    <source>
        <dbReference type="ARBA" id="ARBA00022989"/>
    </source>
</evidence>
<evidence type="ECO:0000256" key="9">
    <source>
        <dbReference type="ARBA" id="ARBA00023136"/>
    </source>
</evidence>
<evidence type="ECO:0000313" key="14">
    <source>
        <dbReference type="Proteomes" id="UP001596364"/>
    </source>
</evidence>
<dbReference type="PIRSF" id="PIRSF500217">
    <property type="entry name" value="AlgI"/>
    <property type="match status" value="1"/>
</dbReference>
<dbReference type="PIRSF" id="PIRSF016636">
    <property type="entry name" value="AlgI_DltB"/>
    <property type="match status" value="1"/>
</dbReference>
<evidence type="ECO:0000256" key="2">
    <source>
        <dbReference type="ARBA" id="ARBA00005182"/>
    </source>
</evidence>
<dbReference type="Proteomes" id="UP001596364">
    <property type="component" value="Unassembled WGS sequence"/>
</dbReference>